<proteinExistence type="inferred from homology"/>
<dbReference type="SUPFAM" id="SSF50978">
    <property type="entry name" value="WD40 repeat-like"/>
    <property type="match status" value="1"/>
</dbReference>
<feature type="compositionally biased region" description="Low complexity" evidence="4">
    <location>
        <begin position="246"/>
        <end position="256"/>
    </location>
</feature>
<dbReference type="InterPro" id="IPR015943">
    <property type="entry name" value="WD40/YVTN_repeat-like_dom_sf"/>
</dbReference>
<evidence type="ECO:0000256" key="4">
    <source>
        <dbReference type="SAM" id="MobiDB-lite"/>
    </source>
</evidence>
<evidence type="ECO:0000256" key="3">
    <source>
        <dbReference type="ARBA" id="ARBA00025740"/>
    </source>
</evidence>
<comment type="similarity">
    <text evidence="3">Belongs to the WD repeat PROPPIN family.</text>
</comment>
<dbReference type="PANTHER" id="PTHR11227">
    <property type="entry name" value="WD-REPEAT PROTEIN INTERACTING WITH PHOSPHOINOSIDES WIPI -RELATED"/>
    <property type="match status" value="1"/>
</dbReference>
<keyword evidence="2" id="KW-0677">Repeat</keyword>
<dbReference type="Proteomes" id="UP000355283">
    <property type="component" value="Unassembled WGS sequence"/>
</dbReference>
<comment type="caution">
    <text evidence="5">The sequence shown here is derived from an EMBL/GenBank/DDBJ whole genome shotgun (WGS) entry which is preliminary data.</text>
</comment>
<evidence type="ECO:0000256" key="2">
    <source>
        <dbReference type="ARBA" id="ARBA00022737"/>
    </source>
</evidence>
<feature type="region of interest" description="Disordered" evidence="4">
    <location>
        <begin position="243"/>
        <end position="291"/>
    </location>
</feature>
<dbReference type="InterPro" id="IPR048720">
    <property type="entry name" value="PROPPIN"/>
</dbReference>
<dbReference type="AlphaFoldDB" id="A0A4D9CTL1"/>
<organism evidence="5 6">
    <name type="scientific">Nannochloropsis salina CCMP1776</name>
    <dbReference type="NCBI Taxonomy" id="1027361"/>
    <lineage>
        <taxon>Eukaryota</taxon>
        <taxon>Sar</taxon>
        <taxon>Stramenopiles</taxon>
        <taxon>Ochrophyta</taxon>
        <taxon>Eustigmatophyceae</taxon>
        <taxon>Eustigmatales</taxon>
        <taxon>Monodopsidaceae</taxon>
        <taxon>Microchloropsis</taxon>
        <taxon>Microchloropsis salina</taxon>
    </lineage>
</organism>
<evidence type="ECO:0008006" key="7">
    <source>
        <dbReference type="Google" id="ProtNLM"/>
    </source>
</evidence>
<evidence type="ECO:0000313" key="5">
    <source>
        <dbReference type="EMBL" id="TFJ80945.1"/>
    </source>
</evidence>
<dbReference type="SMART" id="SM00320">
    <property type="entry name" value="WD40"/>
    <property type="match status" value="2"/>
</dbReference>
<gene>
    <name evidence="5" type="ORF">NSK_007588</name>
</gene>
<sequence>MLYCTSLLALVGAGDQEGFSPRCLKVWNTKRKASLFDLAFVAKIVGVKMNRHRLVVALEKSLYIFDLEKMEKMLDVETVENKQGLLALSAREDPSFLAFPSHDPGVVLLYDALCPRLLNQITAHKSKLAALAFALDGTLLATASQQGTVIRVFSVPAGDPLFTLRRSSRRFNAGISGMDREAFLRAGEARLVLMSGEKSRARSHSLSSPSAHRGHSPCTIYSLAFNRAGSRLAASSDKGTVHVFHLPSSPSSTTSSPAPPPLRPPRSDQSKKSQDPASSSHQMPLSFRARGTSGGLFSGNFPSSLSTSSSELMTKFLPSNSLSETVEGIEGIRSFAQARVKEDWNRESGKWKRQVCALVPGRRGAGGEGEGAIKEGKETDEEFLIVLTAEGLFYRFELDVRRGGNCRLLDEKTLLQEEAASQAGAPRLLGGKTG</sequence>
<dbReference type="Pfam" id="PF00400">
    <property type="entry name" value="WD40"/>
    <property type="match status" value="1"/>
</dbReference>
<dbReference type="EMBL" id="SDOX01000145">
    <property type="protein sequence ID" value="TFJ80945.1"/>
    <property type="molecule type" value="Genomic_DNA"/>
</dbReference>
<reference evidence="5 6" key="1">
    <citation type="submission" date="2019-01" db="EMBL/GenBank/DDBJ databases">
        <title>Nuclear Genome Assembly of the Microalgal Biofuel strain Nannochloropsis salina CCMP1776.</title>
        <authorList>
            <person name="Hovde B."/>
        </authorList>
    </citation>
    <scope>NUCLEOTIDE SEQUENCE [LARGE SCALE GENOMIC DNA]</scope>
    <source>
        <strain evidence="5 6">CCMP1776</strain>
    </source>
</reference>
<dbReference type="GO" id="GO:0005737">
    <property type="term" value="C:cytoplasm"/>
    <property type="evidence" value="ECO:0007669"/>
    <property type="project" value="UniProtKB-ARBA"/>
</dbReference>
<dbReference type="Pfam" id="PF21032">
    <property type="entry name" value="PROPPIN"/>
    <property type="match status" value="1"/>
</dbReference>
<dbReference type="InterPro" id="IPR001680">
    <property type="entry name" value="WD40_rpt"/>
</dbReference>
<feature type="compositionally biased region" description="Basic and acidic residues" evidence="4">
    <location>
        <begin position="265"/>
        <end position="274"/>
    </location>
</feature>
<keyword evidence="1" id="KW-0853">WD repeat</keyword>
<protein>
    <recommendedName>
        <fullName evidence="7">Anaphase-promoting complex subunit 4 WD40 domain-containing protein</fullName>
    </recommendedName>
</protein>
<evidence type="ECO:0000313" key="6">
    <source>
        <dbReference type="Proteomes" id="UP000355283"/>
    </source>
</evidence>
<evidence type="ECO:0000256" key="1">
    <source>
        <dbReference type="ARBA" id="ARBA00022574"/>
    </source>
</evidence>
<keyword evidence="6" id="KW-1185">Reference proteome</keyword>
<dbReference type="OrthoDB" id="1667587at2759"/>
<name>A0A4D9CTL1_9STRA</name>
<dbReference type="Gene3D" id="2.130.10.10">
    <property type="entry name" value="YVTN repeat-like/Quinoprotein amine dehydrogenase"/>
    <property type="match status" value="1"/>
</dbReference>
<accession>A0A4D9CTL1</accession>
<dbReference type="InterPro" id="IPR036322">
    <property type="entry name" value="WD40_repeat_dom_sf"/>
</dbReference>